<accession>A0A8X6VC28</accession>
<name>A0A8X6VC28_TRICX</name>
<comment type="caution">
    <text evidence="1">The sequence shown here is derived from an EMBL/GenBank/DDBJ whole genome shotgun (WGS) entry which is preliminary data.</text>
</comment>
<proteinExistence type="predicted"/>
<organism evidence="1 2">
    <name type="scientific">Trichonephila clavipes</name>
    <name type="common">Golden silk orbweaver</name>
    <name type="synonym">Nephila clavipes</name>
    <dbReference type="NCBI Taxonomy" id="2585209"/>
    <lineage>
        <taxon>Eukaryota</taxon>
        <taxon>Metazoa</taxon>
        <taxon>Ecdysozoa</taxon>
        <taxon>Arthropoda</taxon>
        <taxon>Chelicerata</taxon>
        <taxon>Arachnida</taxon>
        <taxon>Araneae</taxon>
        <taxon>Araneomorphae</taxon>
        <taxon>Entelegynae</taxon>
        <taxon>Araneoidea</taxon>
        <taxon>Nephilidae</taxon>
        <taxon>Trichonephila</taxon>
    </lineage>
</organism>
<protein>
    <submittedName>
        <fullName evidence="1">Uncharacterized protein</fullName>
    </submittedName>
</protein>
<gene>
    <name evidence="1" type="ORF">TNCV_5098651</name>
</gene>
<reference evidence="1" key="1">
    <citation type="submission" date="2020-08" db="EMBL/GenBank/DDBJ databases">
        <title>Multicomponent nature underlies the extraordinary mechanical properties of spider dragline silk.</title>
        <authorList>
            <person name="Kono N."/>
            <person name="Nakamura H."/>
            <person name="Mori M."/>
            <person name="Yoshida Y."/>
            <person name="Ohtoshi R."/>
            <person name="Malay A.D."/>
            <person name="Moran D.A.P."/>
            <person name="Tomita M."/>
            <person name="Numata K."/>
            <person name="Arakawa K."/>
        </authorList>
    </citation>
    <scope>NUCLEOTIDE SEQUENCE</scope>
</reference>
<dbReference type="AlphaFoldDB" id="A0A8X6VC28"/>
<evidence type="ECO:0000313" key="2">
    <source>
        <dbReference type="Proteomes" id="UP000887159"/>
    </source>
</evidence>
<keyword evidence="2" id="KW-1185">Reference proteome</keyword>
<evidence type="ECO:0000313" key="1">
    <source>
        <dbReference type="EMBL" id="GFY02004.1"/>
    </source>
</evidence>
<sequence length="82" mass="9242">MPLGIHHVEGLIYVKSVGIQGSPVGVVWKLEVWLEAQVSSLSLEYGSIANSPRSALWSNVNERLDSFFHCSMLICRKQLWSR</sequence>
<dbReference type="Proteomes" id="UP000887159">
    <property type="component" value="Unassembled WGS sequence"/>
</dbReference>
<dbReference type="EMBL" id="BMAU01021232">
    <property type="protein sequence ID" value="GFY02004.1"/>
    <property type="molecule type" value="Genomic_DNA"/>
</dbReference>